<dbReference type="Proteomes" id="UP000011550">
    <property type="component" value="Unassembled WGS sequence"/>
</dbReference>
<dbReference type="PATRIC" id="fig|662479.7.peg.2358"/>
<name>M0IDW2_9EURY</name>
<evidence type="ECO:0000256" key="1">
    <source>
        <dbReference type="ARBA" id="ARBA00001946"/>
    </source>
</evidence>
<dbReference type="PANTHER" id="PTHR43046:SF14">
    <property type="entry name" value="MUTT_NUDIX FAMILY PROTEIN"/>
    <property type="match status" value="1"/>
</dbReference>
<evidence type="ECO:0000313" key="5">
    <source>
        <dbReference type="Proteomes" id="UP000011550"/>
    </source>
</evidence>
<dbReference type="GO" id="GO:0016787">
    <property type="term" value="F:hydrolase activity"/>
    <property type="evidence" value="ECO:0007669"/>
    <property type="project" value="UniProtKB-KW"/>
</dbReference>
<evidence type="ECO:0000259" key="3">
    <source>
        <dbReference type="PROSITE" id="PS51462"/>
    </source>
</evidence>
<dbReference type="OrthoDB" id="40462at2157"/>
<comment type="cofactor">
    <cofactor evidence="1">
        <name>Mg(2+)</name>
        <dbReference type="ChEBI" id="CHEBI:18420"/>
    </cofactor>
</comment>
<dbReference type="RefSeq" id="WP_008320643.1">
    <property type="nucleotide sequence ID" value="NZ_AOLN01000013.1"/>
</dbReference>
<keyword evidence="2" id="KW-0378">Hydrolase</keyword>
<sequence length="168" mass="18428">MDALSTAGIDGEVARDEDGVIRRRNSHDLDAESFERARTRIRDGLDWGVGALCERDGAVLLVRQDEQWLLPGGGVEPGETKREALVRELDEETGLDAAVGALRVVTAQTFRHGGEAVAFQFAIYEATVEGDLTADPGLEDESITEVSWFETLPEDTLDRPLLQFLRGC</sequence>
<dbReference type="InterPro" id="IPR020476">
    <property type="entry name" value="Nudix_hydrolase"/>
</dbReference>
<dbReference type="Pfam" id="PF00293">
    <property type="entry name" value="NUDIX"/>
    <property type="match status" value="1"/>
</dbReference>
<organism evidence="4 5">
    <name type="scientific">Haloferax mucosum ATCC BAA-1512</name>
    <dbReference type="NCBI Taxonomy" id="662479"/>
    <lineage>
        <taxon>Archaea</taxon>
        <taxon>Methanobacteriati</taxon>
        <taxon>Methanobacteriota</taxon>
        <taxon>Stenosarchaea group</taxon>
        <taxon>Halobacteria</taxon>
        <taxon>Halobacteriales</taxon>
        <taxon>Haloferacaceae</taxon>
        <taxon>Haloferax</taxon>
    </lineage>
</organism>
<dbReference type="InterPro" id="IPR020084">
    <property type="entry name" value="NUDIX_hydrolase_CS"/>
</dbReference>
<keyword evidence="5" id="KW-1185">Reference proteome</keyword>
<dbReference type="Gene3D" id="3.90.79.10">
    <property type="entry name" value="Nucleoside Triphosphate Pyrophosphohydrolase"/>
    <property type="match status" value="1"/>
</dbReference>
<evidence type="ECO:0000313" key="4">
    <source>
        <dbReference type="EMBL" id="ELZ94267.1"/>
    </source>
</evidence>
<dbReference type="AlphaFoldDB" id="M0IDW2"/>
<comment type="caution">
    <text evidence="4">The sequence shown here is derived from an EMBL/GenBank/DDBJ whole genome shotgun (WGS) entry which is preliminary data.</text>
</comment>
<reference evidence="4 5" key="1">
    <citation type="journal article" date="2014" name="PLoS Genet.">
        <title>Phylogenetically driven sequencing of extremely halophilic archaea reveals strategies for static and dynamic osmo-response.</title>
        <authorList>
            <person name="Becker E.A."/>
            <person name="Seitzer P.M."/>
            <person name="Tritt A."/>
            <person name="Larsen D."/>
            <person name="Krusor M."/>
            <person name="Yao A.I."/>
            <person name="Wu D."/>
            <person name="Madern D."/>
            <person name="Eisen J.A."/>
            <person name="Darling A.E."/>
            <person name="Facciotti M.T."/>
        </authorList>
    </citation>
    <scope>NUCLEOTIDE SEQUENCE [LARGE SCALE GENOMIC DNA]</scope>
    <source>
        <strain evidence="4 5">ATCC BAA-1512</strain>
    </source>
</reference>
<dbReference type="PROSITE" id="PS00893">
    <property type="entry name" value="NUDIX_BOX"/>
    <property type="match status" value="1"/>
</dbReference>
<accession>M0IDW2</accession>
<dbReference type="SUPFAM" id="SSF55811">
    <property type="entry name" value="Nudix"/>
    <property type="match status" value="1"/>
</dbReference>
<dbReference type="PRINTS" id="PR00502">
    <property type="entry name" value="NUDIXFAMILY"/>
</dbReference>
<protein>
    <submittedName>
        <fullName evidence="4">Mut/nudix family protein</fullName>
    </submittedName>
</protein>
<dbReference type="PANTHER" id="PTHR43046">
    <property type="entry name" value="GDP-MANNOSE MANNOSYL HYDROLASE"/>
    <property type="match status" value="1"/>
</dbReference>
<feature type="domain" description="Nudix hydrolase" evidence="3">
    <location>
        <begin position="44"/>
        <end position="168"/>
    </location>
</feature>
<dbReference type="PROSITE" id="PS51462">
    <property type="entry name" value="NUDIX"/>
    <property type="match status" value="1"/>
</dbReference>
<dbReference type="InterPro" id="IPR015797">
    <property type="entry name" value="NUDIX_hydrolase-like_dom_sf"/>
</dbReference>
<dbReference type="EMBL" id="AOLN01000013">
    <property type="protein sequence ID" value="ELZ94267.1"/>
    <property type="molecule type" value="Genomic_DNA"/>
</dbReference>
<dbReference type="STRING" id="662479.C440_11618"/>
<evidence type="ECO:0000256" key="2">
    <source>
        <dbReference type="ARBA" id="ARBA00022801"/>
    </source>
</evidence>
<dbReference type="InterPro" id="IPR000086">
    <property type="entry name" value="NUDIX_hydrolase_dom"/>
</dbReference>
<proteinExistence type="predicted"/>
<gene>
    <name evidence="4" type="ORF">C440_11618</name>
</gene>